<dbReference type="InterPro" id="IPR037257">
    <property type="entry name" value="T2SS_E_N_sf"/>
</dbReference>
<accession>A0AA42CMT4</accession>
<comment type="caution">
    <text evidence="5">The sequence shown here is derived from an EMBL/GenBank/DDBJ whole genome shotgun (WGS) entry which is preliminary data.</text>
</comment>
<dbReference type="PANTHER" id="PTHR30258">
    <property type="entry name" value="TYPE II SECRETION SYSTEM PROTEIN GSPE-RELATED"/>
    <property type="match status" value="1"/>
</dbReference>
<dbReference type="InterPro" id="IPR007831">
    <property type="entry name" value="T2SS_GspE_N"/>
</dbReference>
<dbReference type="PANTHER" id="PTHR30258:SF2">
    <property type="entry name" value="COMG OPERON PROTEIN 1"/>
    <property type="match status" value="1"/>
</dbReference>
<dbReference type="Gene3D" id="3.30.450.90">
    <property type="match status" value="1"/>
</dbReference>
<dbReference type="Pfam" id="PF00437">
    <property type="entry name" value="T2SSE"/>
    <property type="match status" value="1"/>
</dbReference>
<keyword evidence="3" id="KW-0067">ATP-binding</keyword>
<evidence type="ECO:0000313" key="5">
    <source>
        <dbReference type="EMBL" id="MCW6508717.1"/>
    </source>
</evidence>
<dbReference type="GO" id="GO:0005524">
    <property type="term" value="F:ATP binding"/>
    <property type="evidence" value="ECO:0007669"/>
    <property type="project" value="UniProtKB-KW"/>
</dbReference>
<dbReference type="GO" id="GO:0016887">
    <property type="term" value="F:ATP hydrolysis activity"/>
    <property type="evidence" value="ECO:0007669"/>
    <property type="project" value="TreeGrafter"/>
</dbReference>
<dbReference type="InterPro" id="IPR003593">
    <property type="entry name" value="AAA+_ATPase"/>
</dbReference>
<evidence type="ECO:0000313" key="6">
    <source>
        <dbReference type="Proteomes" id="UP001165667"/>
    </source>
</evidence>
<gene>
    <name evidence="5" type="ORF">M8523_11880</name>
</gene>
<dbReference type="Pfam" id="PF05157">
    <property type="entry name" value="MshEN"/>
    <property type="match status" value="1"/>
</dbReference>
<sequence>MAKAFGLFGKLARRTVLQTLEAPDPDPVGESPEVRERAPDVSMFVRSLIGTGRIDATNEGRALAALKQTVSGTDCSILIDLGLIEESDLVAALAVFHATAMTGPDDLPAQLPPIEAVSPSFWERARILPLRRDLDGLTVAMVDIFDREKIESLQHLLDEPVRATVIGPSVFESAIRSLGEASAADDLPSDSGEAELDDLARLQDVASQAPIIRLGSRLLKTAFELNASDIHIEPGETDVRVRYRVDGVLVQSETLPKAVQMALTTRFKILAGLNIAELRMPQDGRMTVVDRGAATDLRVAALPTANGEALVMRILRQSRRVGTFGSLGFSAEAEEVLKTMIGRPNGIVLVSGPTGSGKTTTLYTALSLLNGSDRKIITVEDPVEYRIAGVSQVQTHAAIGLDFAAALRSILRQDPDIVMIGEIRDQETARIAVQAALTGHLVLSTIHTNSAAATVTRLVEMGVEPYLIAATLNGVVAQRLVRLVCQACAEDEPGHRDATLRARGCPQCNGTGYRGRTVVGEVMPLDASLRDLIADKATAGVIEAAAIRAGMSTLAVTALDKVKRRETTIDEVLRHVDLGPSALAKVS</sequence>
<organism evidence="5 6">
    <name type="scientific">Lichenifustis flavocetrariae</name>
    <dbReference type="NCBI Taxonomy" id="2949735"/>
    <lineage>
        <taxon>Bacteria</taxon>
        <taxon>Pseudomonadati</taxon>
        <taxon>Pseudomonadota</taxon>
        <taxon>Alphaproteobacteria</taxon>
        <taxon>Hyphomicrobiales</taxon>
        <taxon>Lichenihabitantaceae</taxon>
        <taxon>Lichenifustis</taxon>
    </lineage>
</organism>
<dbReference type="SMART" id="SM00382">
    <property type="entry name" value="AAA"/>
    <property type="match status" value="1"/>
</dbReference>
<reference evidence="5" key="1">
    <citation type="submission" date="2022-05" db="EMBL/GenBank/DDBJ databases">
        <authorList>
            <person name="Pankratov T."/>
        </authorList>
    </citation>
    <scope>NUCLEOTIDE SEQUENCE</scope>
    <source>
        <strain evidence="5">BP6-180914</strain>
    </source>
</reference>
<dbReference type="AlphaFoldDB" id="A0AA42CMT4"/>
<keyword evidence="6" id="KW-1185">Reference proteome</keyword>
<dbReference type="InterPro" id="IPR027417">
    <property type="entry name" value="P-loop_NTPase"/>
</dbReference>
<feature type="domain" description="Bacterial type II secretion system protein E" evidence="4">
    <location>
        <begin position="411"/>
        <end position="425"/>
    </location>
</feature>
<dbReference type="EMBL" id="JAMOIM010000006">
    <property type="protein sequence ID" value="MCW6508717.1"/>
    <property type="molecule type" value="Genomic_DNA"/>
</dbReference>
<proteinExistence type="inferred from homology"/>
<keyword evidence="2" id="KW-0547">Nucleotide-binding</keyword>
<dbReference type="InterPro" id="IPR001482">
    <property type="entry name" value="T2SS/T4SS_dom"/>
</dbReference>
<evidence type="ECO:0000256" key="2">
    <source>
        <dbReference type="ARBA" id="ARBA00022741"/>
    </source>
</evidence>
<comment type="similarity">
    <text evidence="1">Belongs to the GSP E family.</text>
</comment>
<dbReference type="Gene3D" id="3.40.50.300">
    <property type="entry name" value="P-loop containing nucleotide triphosphate hydrolases"/>
    <property type="match status" value="1"/>
</dbReference>
<dbReference type="Proteomes" id="UP001165667">
    <property type="component" value="Unassembled WGS sequence"/>
</dbReference>
<dbReference type="SUPFAM" id="SSF52540">
    <property type="entry name" value="P-loop containing nucleoside triphosphate hydrolases"/>
    <property type="match status" value="1"/>
</dbReference>
<evidence type="ECO:0000256" key="3">
    <source>
        <dbReference type="ARBA" id="ARBA00022840"/>
    </source>
</evidence>
<dbReference type="GO" id="GO:0005886">
    <property type="term" value="C:plasma membrane"/>
    <property type="evidence" value="ECO:0007669"/>
    <property type="project" value="TreeGrafter"/>
</dbReference>
<dbReference type="PROSITE" id="PS00662">
    <property type="entry name" value="T2SP_E"/>
    <property type="match status" value="1"/>
</dbReference>
<dbReference type="SUPFAM" id="SSF160246">
    <property type="entry name" value="EspE N-terminal domain-like"/>
    <property type="match status" value="1"/>
</dbReference>
<evidence type="ECO:0000256" key="1">
    <source>
        <dbReference type="ARBA" id="ARBA00006611"/>
    </source>
</evidence>
<name>A0AA42CMT4_9HYPH</name>
<protein>
    <submittedName>
        <fullName evidence="5">GspE/PulE family protein</fullName>
    </submittedName>
</protein>
<dbReference type="CDD" id="cd01129">
    <property type="entry name" value="PulE-GspE-like"/>
    <property type="match status" value="1"/>
</dbReference>
<evidence type="ECO:0000259" key="4">
    <source>
        <dbReference type="PROSITE" id="PS00662"/>
    </source>
</evidence>
<dbReference type="RefSeq" id="WP_282585083.1">
    <property type="nucleotide sequence ID" value="NZ_JAMOIM010000006.1"/>
</dbReference>
<dbReference type="Gene3D" id="3.30.300.160">
    <property type="entry name" value="Type II secretion system, protein E, N-terminal domain"/>
    <property type="match status" value="1"/>
</dbReference>